<name>A0A2P2L6N9_RHIMU</name>
<sequence>MSPETLRSLKSLSPPYLLIQNINTNIKQEATMRNRIKRRETKKRLTEEWEQCQMDV</sequence>
<protein>
    <submittedName>
        <fullName evidence="1">TATA-box-binding protein isoform X2</fullName>
    </submittedName>
</protein>
<organism evidence="1">
    <name type="scientific">Rhizophora mucronata</name>
    <name type="common">Asiatic mangrove</name>
    <dbReference type="NCBI Taxonomy" id="61149"/>
    <lineage>
        <taxon>Eukaryota</taxon>
        <taxon>Viridiplantae</taxon>
        <taxon>Streptophyta</taxon>
        <taxon>Embryophyta</taxon>
        <taxon>Tracheophyta</taxon>
        <taxon>Spermatophyta</taxon>
        <taxon>Magnoliopsida</taxon>
        <taxon>eudicotyledons</taxon>
        <taxon>Gunneridae</taxon>
        <taxon>Pentapetalae</taxon>
        <taxon>rosids</taxon>
        <taxon>fabids</taxon>
        <taxon>Malpighiales</taxon>
        <taxon>Rhizophoraceae</taxon>
        <taxon>Rhizophora</taxon>
    </lineage>
</organism>
<evidence type="ECO:0000313" key="1">
    <source>
        <dbReference type="EMBL" id="MBX13606.1"/>
    </source>
</evidence>
<accession>A0A2P2L6N9</accession>
<dbReference type="EMBL" id="GGEC01033122">
    <property type="protein sequence ID" value="MBX13606.1"/>
    <property type="molecule type" value="Transcribed_RNA"/>
</dbReference>
<reference evidence="1" key="1">
    <citation type="submission" date="2018-02" db="EMBL/GenBank/DDBJ databases">
        <title>Rhizophora mucronata_Transcriptome.</title>
        <authorList>
            <person name="Meera S.P."/>
            <person name="Sreeshan A."/>
            <person name="Augustine A."/>
        </authorList>
    </citation>
    <scope>NUCLEOTIDE SEQUENCE</scope>
    <source>
        <tissue evidence="1">Leaf</tissue>
    </source>
</reference>
<dbReference type="AlphaFoldDB" id="A0A2P2L6N9"/>
<proteinExistence type="predicted"/>